<organism evidence="2 3">
    <name type="scientific">Cronartium quercuum f. sp. fusiforme G11</name>
    <dbReference type="NCBI Taxonomy" id="708437"/>
    <lineage>
        <taxon>Eukaryota</taxon>
        <taxon>Fungi</taxon>
        <taxon>Dikarya</taxon>
        <taxon>Basidiomycota</taxon>
        <taxon>Pucciniomycotina</taxon>
        <taxon>Pucciniomycetes</taxon>
        <taxon>Pucciniales</taxon>
        <taxon>Coleosporiaceae</taxon>
        <taxon>Cronartium</taxon>
    </lineage>
</organism>
<dbReference type="EMBL" id="MU167247">
    <property type="protein sequence ID" value="KAG0147521.1"/>
    <property type="molecule type" value="Genomic_DNA"/>
</dbReference>
<evidence type="ECO:0000313" key="3">
    <source>
        <dbReference type="Proteomes" id="UP000886653"/>
    </source>
</evidence>
<evidence type="ECO:0000256" key="1">
    <source>
        <dbReference type="SAM" id="MobiDB-lite"/>
    </source>
</evidence>
<dbReference type="Proteomes" id="UP000886653">
    <property type="component" value="Unassembled WGS sequence"/>
</dbReference>
<keyword evidence="3" id="KW-1185">Reference proteome</keyword>
<name>A0A9P6NID2_9BASI</name>
<protein>
    <submittedName>
        <fullName evidence="2">Uncharacterized protein</fullName>
    </submittedName>
</protein>
<dbReference type="AlphaFoldDB" id="A0A9P6NID2"/>
<feature type="region of interest" description="Disordered" evidence="1">
    <location>
        <begin position="162"/>
        <end position="183"/>
    </location>
</feature>
<evidence type="ECO:0000313" key="2">
    <source>
        <dbReference type="EMBL" id="KAG0147521.1"/>
    </source>
</evidence>
<gene>
    <name evidence="2" type="ORF">CROQUDRAFT_132530</name>
</gene>
<sequence length="183" mass="20113">MTQGWADRMGESSYSYWKIDERPAKMWLGADYLMAKNGIAAKQTSRGVLIPSSSEKGGLVYGNRRSMQIGRSPTTGYLELEESVTGVKRDEEDGWGPQTPAKLCSGASSLTERRENLEVTDRLTWLGCNWTVLARRPPGGLPVDTEMRHILSRPHRASKLCPTLVESGPRNGAGGHEPEHSGT</sequence>
<accession>A0A9P6NID2</accession>
<proteinExistence type="predicted"/>
<reference evidence="2" key="1">
    <citation type="submission" date="2013-11" db="EMBL/GenBank/DDBJ databases">
        <title>Genome sequence of the fusiform rust pathogen reveals effectors for host alternation and coevolution with pine.</title>
        <authorList>
            <consortium name="DOE Joint Genome Institute"/>
            <person name="Smith K."/>
            <person name="Pendleton A."/>
            <person name="Kubisiak T."/>
            <person name="Anderson C."/>
            <person name="Salamov A."/>
            <person name="Aerts A."/>
            <person name="Riley R."/>
            <person name="Clum A."/>
            <person name="Lindquist E."/>
            <person name="Ence D."/>
            <person name="Campbell M."/>
            <person name="Kronenberg Z."/>
            <person name="Feau N."/>
            <person name="Dhillon B."/>
            <person name="Hamelin R."/>
            <person name="Burleigh J."/>
            <person name="Smith J."/>
            <person name="Yandell M."/>
            <person name="Nelson C."/>
            <person name="Grigoriev I."/>
            <person name="Davis J."/>
        </authorList>
    </citation>
    <scope>NUCLEOTIDE SEQUENCE</scope>
    <source>
        <strain evidence="2">G11</strain>
    </source>
</reference>
<comment type="caution">
    <text evidence="2">The sequence shown here is derived from an EMBL/GenBank/DDBJ whole genome shotgun (WGS) entry which is preliminary data.</text>
</comment>